<organism evidence="1 2">
    <name type="scientific">Symbiodinium pilosum</name>
    <name type="common">Dinoflagellate</name>
    <dbReference type="NCBI Taxonomy" id="2952"/>
    <lineage>
        <taxon>Eukaryota</taxon>
        <taxon>Sar</taxon>
        <taxon>Alveolata</taxon>
        <taxon>Dinophyceae</taxon>
        <taxon>Suessiales</taxon>
        <taxon>Symbiodiniaceae</taxon>
        <taxon>Symbiodinium</taxon>
    </lineage>
</organism>
<sequence>MYRLEELRSALEMFESTIIESHQVFFYMCFFVNNQFRILVDQAAVGSQDLESTFRYNLTRTGRVVAVLDTWNEPVYLTRIWTVFEQFAACTLQIPVTFVMPEACSSIDRNN</sequence>
<reference evidence="1" key="1">
    <citation type="submission" date="2021-02" db="EMBL/GenBank/DDBJ databases">
        <authorList>
            <person name="Dougan E. K."/>
            <person name="Rhodes N."/>
            <person name="Thang M."/>
            <person name="Chan C."/>
        </authorList>
    </citation>
    <scope>NUCLEOTIDE SEQUENCE</scope>
</reference>
<evidence type="ECO:0000313" key="2">
    <source>
        <dbReference type="Proteomes" id="UP000649617"/>
    </source>
</evidence>
<dbReference type="AlphaFoldDB" id="A0A812XF86"/>
<comment type="caution">
    <text evidence="1">The sequence shown here is derived from an EMBL/GenBank/DDBJ whole genome shotgun (WGS) entry which is preliminary data.</text>
</comment>
<keyword evidence="2" id="KW-1185">Reference proteome</keyword>
<evidence type="ECO:0000313" key="1">
    <source>
        <dbReference type="EMBL" id="CAE7733160.1"/>
    </source>
</evidence>
<accession>A0A812XF86</accession>
<protein>
    <submittedName>
        <fullName evidence="1">Uncharacterized protein</fullName>
    </submittedName>
</protein>
<name>A0A812XF86_SYMPI</name>
<dbReference type="Proteomes" id="UP000649617">
    <property type="component" value="Unassembled WGS sequence"/>
</dbReference>
<dbReference type="OrthoDB" id="446823at2759"/>
<dbReference type="EMBL" id="CAJNIZ010045887">
    <property type="protein sequence ID" value="CAE7733160.1"/>
    <property type="molecule type" value="Genomic_DNA"/>
</dbReference>
<proteinExistence type="predicted"/>
<gene>
    <name evidence="1" type="ORF">SPIL2461_LOCUS21067</name>
</gene>